<evidence type="ECO:0000256" key="3">
    <source>
        <dbReference type="ARBA" id="ARBA00023004"/>
    </source>
</evidence>
<dbReference type="InterPro" id="IPR026575">
    <property type="entry name" value="GpdQ/CpdA-like"/>
</dbReference>
<comment type="caution">
    <text evidence="6">The sequence shown here is derived from an EMBL/GenBank/DDBJ whole genome shotgun (WGS) entry which is preliminary data.</text>
</comment>
<proteinExistence type="inferred from homology"/>
<dbReference type="EMBL" id="ARXX01000053">
    <property type="protein sequence ID" value="MBF5057662.1"/>
    <property type="molecule type" value="Genomic_DNA"/>
</dbReference>
<protein>
    <submittedName>
        <fullName evidence="6">Icc protein</fullName>
    </submittedName>
</protein>
<accession>A0ABS0AU56</accession>
<organism evidence="6 7">
    <name type="scientific">Alloalcanivorax profundimaris</name>
    <dbReference type="NCBI Taxonomy" id="2735259"/>
    <lineage>
        <taxon>Bacteria</taxon>
        <taxon>Pseudomonadati</taxon>
        <taxon>Pseudomonadota</taxon>
        <taxon>Gammaproteobacteria</taxon>
        <taxon>Oceanospirillales</taxon>
        <taxon>Alcanivoracaceae</taxon>
        <taxon>Alloalcanivorax</taxon>
    </lineage>
</organism>
<dbReference type="Gene3D" id="3.60.21.10">
    <property type="match status" value="1"/>
</dbReference>
<dbReference type="Pfam" id="PF00149">
    <property type="entry name" value="Metallophos"/>
    <property type="match status" value="1"/>
</dbReference>
<evidence type="ECO:0000313" key="6">
    <source>
        <dbReference type="EMBL" id="MBF5057662.1"/>
    </source>
</evidence>
<keyword evidence="2" id="KW-0378">Hydrolase</keyword>
<sequence>MTQPVQPLRVVQLSDFHLFADPEGRLLGLNTQFSLEKVLERVREEQAAPDLVVATGDLSQDGSFESYQRLERTLADLPAPIYWLEGNHDKPAPMMHALKTHEQRISPCVAELGPWTLVLLDSTIPGEVPGDLFEEDLAFLDRALNEARGEHLLVCLHHHPVPMNSRWLDTQLVGSAERFFQVIDAHPRVRGILWGHVHQEYDAERNGVRLLAVPSTCVQFKPGSEDFAVDDANPGYRWLDLYPDGRIDTAVSRVEGIDFKVDFSVKGY</sequence>
<evidence type="ECO:0000256" key="2">
    <source>
        <dbReference type="ARBA" id="ARBA00022801"/>
    </source>
</evidence>
<evidence type="ECO:0000256" key="1">
    <source>
        <dbReference type="ARBA" id="ARBA00022723"/>
    </source>
</evidence>
<feature type="domain" description="Calcineurin-like phosphoesterase" evidence="5">
    <location>
        <begin position="8"/>
        <end position="199"/>
    </location>
</feature>
<dbReference type="CDD" id="cd07402">
    <property type="entry name" value="MPP_GpdQ"/>
    <property type="match status" value="1"/>
</dbReference>
<keyword evidence="7" id="KW-1185">Reference proteome</keyword>
<dbReference type="NCBIfam" id="NF008359">
    <property type="entry name" value="PRK11148.1"/>
    <property type="match status" value="1"/>
</dbReference>
<dbReference type="RefSeq" id="WP_194865835.1">
    <property type="nucleotide sequence ID" value="NZ_ARXX01000053.1"/>
</dbReference>
<evidence type="ECO:0000313" key="7">
    <source>
        <dbReference type="Proteomes" id="UP000662703"/>
    </source>
</evidence>
<gene>
    <name evidence="6" type="ORF">Y5W_02956</name>
</gene>
<keyword evidence="1" id="KW-0479">Metal-binding</keyword>
<dbReference type="InterPro" id="IPR029052">
    <property type="entry name" value="Metallo-depent_PP-like"/>
</dbReference>
<dbReference type="SUPFAM" id="SSF56300">
    <property type="entry name" value="Metallo-dependent phosphatases"/>
    <property type="match status" value="1"/>
</dbReference>
<dbReference type="PANTHER" id="PTHR42988:SF2">
    <property type="entry name" value="CYCLIC NUCLEOTIDE PHOSPHODIESTERASE CBUA0032-RELATED"/>
    <property type="match status" value="1"/>
</dbReference>
<name>A0ABS0AU56_9GAMM</name>
<evidence type="ECO:0000259" key="5">
    <source>
        <dbReference type="Pfam" id="PF00149"/>
    </source>
</evidence>
<keyword evidence="3" id="KW-0408">Iron</keyword>
<reference evidence="6 7" key="1">
    <citation type="submission" date="2012-09" db="EMBL/GenBank/DDBJ databases">
        <title>Genome Sequence of alkane-degrading Bacterium Alcanivorax sp. 521-1.</title>
        <authorList>
            <person name="Lai Q."/>
            <person name="Shao Z."/>
        </authorList>
    </citation>
    <scope>NUCLEOTIDE SEQUENCE [LARGE SCALE GENOMIC DNA]</scope>
    <source>
        <strain evidence="6 7">521-1</strain>
    </source>
</reference>
<evidence type="ECO:0000256" key="4">
    <source>
        <dbReference type="ARBA" id="ARBA00025742"/>
    </source>
</evidence>
<dbReference type="InterPro" id="IPR050884">
    <property type="entry name" value="CNP_phosphodiesterase-III"/>
</dbReference>
<dbReference type="InterPro" id="IPR004843">
    <property type="entry name" value="Calcineurin-like_PHP"/>
</dbReference>
<comment type="similarity">
    <text evidence="4">Belongs to the cyclic nucleotide phosphodiesterase class-III family.</text>
</comment>
<dbReference type="PANTHER" id="PTHR42988">
    <property type="entry name" value="PHOSPHOHYDROLASE"/>
    <property type="match status" value="1"/>
</dbReference>
<dbReference type="Proteomes" id="UP000662703">
    <property type="component" value="Unassembled WGS sequence"/>
</dbReference>